<feature type="region of interest" description="Disordered" evidence="1">
    <location>
        <begin position="1"/>
        <end position="24"/>
    </location>
</feature>
<comment type="caution">
    <text evidence="2">The sequence shown here is derived from an EMBL/GenBank/DDBJ whole genome shotgun (WGS) entry which is preliminary data.</text>
</comment>
<dbReference type="EMBL" id="JANPWB010000002">
    <property type="protein sequence ID" value="KAJ1206985.1"/>
    <property type="molecule type" value="Genomic_DNA"/>
</dbReference>
<feature type="compositionally biased region" description="Basic and acidic residues" evidence="1">
    <location>
        <begin position="116"/>
        <end position="136"/>
    </location>
</feature>
<keyword evidence="3" id="KW-1185">Reference proteome</keyword>
<reference evidence="2" key="1">
    <citation type="journal article" date="2022" name="bioRxiv">
        <title>Sequencing and chromosome-scale assembly of the giantPleurodeles waltlgenome.</title>
        <authorList>
            <person name="Brown T."/>
            <person name="Elewa A."/>
            <person name="Iarovenko S."/>
            <person name="Subramanian E."/>
            <person name="Araus A.J."/>
            <person name="Petzold A."/>
            <person name="Susuki M."/>
            <person name="Suzuki K.-i.T."/>
            <person name="Hayashi T."/>
            <person name="Toyoda A."/>
            <person name="Oliveira C."/>
            <person name="Osipova E."/>
            <person name="Leigh N.D."/>
            <person name="Simon A."/>
            <person name="Yun M.H."/>
        </authorList>
    </citation>
    <scope>NUCLEOTIDE SEQUENCE</scope>
    <source>
        <strain evidence="2">20211129_DDA</strain>
        <tissue evidence="2">Liver</tissue>
    </source>
</reference>
<name>A0AAV7W3V3_PLEWA</name>
<evidence type="ECO:0000256" key="1">
    <source>
        <dbReference type="SAM" id="MobiDB-lite"/>
    </source>
</evidence>
<dbReference type="AlphaFoldDB" id="A0AAV7W3V3"/>
<sequence>MDGRFSSPTLPGAHNHISLTTSQRPSNIPFFYFARARIHQRTKLQTENKPGQTPIAAYTAGHRKNAQPLAQAKRTTPTPPKSQTLKRMDGAESKPTVKLREKPPHALIKIRKKQTRGKEKGDKHPVTRAPHSDGQKPGKPPYRRPGQTRNKPRVTPETERKATDRKGKQPMTTNTKHLGNEIPNARAKRTTKNHPRPVPEGRLHKATTAPKRRTTDSRAWGLPGHPLSICRYQSAIEEADPGERKKEKRGRKQLSSRTPEYR</sequence>
<dbReference type="Proteomes" id="UP001066276">
    <property type="component" value="Chromosome 1_2"/>
</dbReference>
<organism evidence="2 3">
    <name type="scientific">Pleurodeles waltl</name>
    <name type="common">Iberian ribbed newt</name>
    <dbReference type="NCBI Taxonomy" id="8319"/>
    <lineage>
        <taxon>Eukaryota</taxon>
        <taxon>Metazoa</taxon>
        <taxon>Chordata</taxon>
        <taxon>Craniata</taxon>
        <taxon>Vertebrata</taxon>
        <taxon>Euteleostomi</taxon>
        <taxon>Amphibia</taxon>
        <taxon>Batrachia</taxon>
        <taxon>Caudata</taxon>
        <taxon>Salamandroidea</taxon>
        <taxon>Salamandridae</taxon>
        <taxon>Pleurodelinae</taxon>
        <taxon>Pleurodeles</taxon>
    </lineage>
</organism>
<evidence type="ECO:0000313" key="3">
    <source>
        <dbReference type="Proteomes" id="UP001066276"/>
    </source>
</evidence>
<feature type="compositionally biased region" description="Basic residues" evidence="1">
    <location>
        <begin position="186"/>
        <end position="195"/>
    </location>
</feature>
<evidence type="ECO:0000313" key="2">
    <source>
        <dbReference type="EMBL" id="KAJ1206985.1"/>
    </source>
</evidence>
<accession>A0AAV7W3V3</accession>
<protein>
    <submittedName>
        <fullName evidence="2">Uncharacterized protein</fullName>
    </submittedName>
</protein>
<feature type="compositionally biased region" description="Basic and acidic residues" evidence="1">
    <location>
        <begin position="154"/>
        <end position="167"/>
    </location>
</feature>
<gene>
    <name evidence="2" type="ORF">NDU88_002378</name>
</gene>
<proteinExistence type="predicted"/>
<feature type="region of interest" description="Disordered" evidence="1">
    <location>
        <begin position="42"/>
        <end position="262"/>
    </location>
</feature>
<feature type="compositionally biased region" description="Polar residues" evidence="1">
    <location>
        <begin position="73"/>
        <end position="85"/>
    </location>
</feature>